<accession>A0A2H8U115</accession>
<dbReference type="SMART" id="SM00703">
    <property type="entry name" value="NRF"/>
    <property type="match status" value="1"/>
</dbReference>
<feature type="transmembrane region" description="Helical" evidence="1">
    <location>
        <begin position="684"/>
        <end position="702"/>
    </location>
</feature>
<dbReference type="EMBL" id="GFXV01007717">
    <property type="protein sequence ID" value="MBW19522.1"/>
    <property type="molecule type" value="Transcribed_RNA"/>
</dbReference>
<reference evidence="4" key="1">
    <citation type="submission" date="2017-10" db="EMBL/GenBank/DDBJ databases">
        <title>Transcriptome Assembly of Sugarcane Aphid Adults.</title>
        <authorList>
            <person name="Scully E.D."/>
            <person name="Palmer N.A."/>
            <person name="Geib S.M."/>
            <person name="Sarath G."/>
            <person name="Sattler S.E."/>
        </authorList>
    </citation>
    <scope>NUCLEOTIDE SEQUENCE</scope>
    <source>
        <tissue evidence="4">Whole body</tissue>
    </source>
</reference>
<dbReference type="PANTHER" id="PTHR11161:SF71">
    <property type="entry name" value="NOSE RESISTANT-TO-FLUOXETINE PROTEIN N-TERMINAL DOMAIN-CONTAINING PROTEIN"/>
    <property type="match status" value="1"/>
</dbReference>
<dbReference type="InterPro" id="IPR002656">
    <property type="entry name" value="Acyl_transf_3_dom"/>
</dbReference>
<dbReference type="InterPro" id="IPR006621">
    <property type="entry name" value="Nose-resist-to-fluoxetine_N"/>
</dbReference>
<evidence type="ECO:0000256" key="1">
    <source>
        <dbReference type="SAM" id="Phobius"/>
    </source>
</evidence>
<dbReference type="AlphaFoldDB" id="A0A2H8U115"/>
<dbReference type="OrthoDB" id="10006435at2759"/>
<keyword evidence="1" id="KW-1133">Transmembrane helix</keyword>
<gene>
    <name evidence="4" type="primary">nrf-6_11</name>
</gene>
<evidence type="ECO:0000256" key="2">
    <source>
        <dbReference type="SAM" id="SignalP"/>
    </source>
</evidence>
<feature type="transmembrane region" description="Helical" evidence="1">
    <location>
        <begin position="490"/>
        <end position="509"/>
    </location>
</feature>
<proteinExistence type="predicted"/>
<feature type="transmembrane region" description="Helical" evidence="1">
    <location>
        <begin position="646"/>
        <end position="664"/>
    </location>
</feature>
<organism evidence="4">
    <name type="scientific">Melanaphis sacchari</name>
    <dbReference type="NCBI Taxonomy" id="742174"/>
    <lineage>
        <taxon>Eukaryota</taxon>
        <taxon>Metazoa</taxon>
        <taxon>Ecdysozoa</taxon>
        <taxon>Arthropoda</taxon>
        <taxon>Hexapoda</taxon>
        <taxon>Insecta</taxon>
        <taxon>Pterygota</taxon>
        <taxon>Neoptera</taxon>
        <taxon>Paraneoptera</taxon>
        <taxon>Hemiptera</taxon>
        <taxon>Sternorrhyncha</taxon>
        <taxon>Aphidomorpha</taxon>
        <taxon>Aphidoidea</taxon>
        <taxon>Aphididae</taxon>
        <taxon>Aphidini</taxon>
        <taxon>Melanaphis</taxon>
    </lineage>
</organism>
<feature type="transmembrane region" description="Helical" evidence="1">
    <location>
        <begin position="614"/>
        <end position="634"/>
    </location>
</feature>
<feature type="transmembrane region" description="Helical" evidence="1">
    <location>
        <begin position="572"/>
        <end position="594"/>
    </location>
</feature>
<feature type="transmembrane region" description="Helical" evidence="1">
    <location>
        <begin position="358"/>
        <end position="379"/>
    </location>
</feature>
<name>A0A2H8U115_9HEMI</name>
<dbReference type="Pfam" id="PF20146">
    <property type="entry name" value="NRF"/>
    <property type="match status" value="1"/>
</dbReference>
<feature type="transmembrane region" description="Helical" evidence="1">
    <location>
        <begin position="544"/>
        <end position="560"/>
    </location>
</feature>
<dbReference type="GO" id="GO:0016747">
    <property type="term" value="F:acyltransferase activity, transferring groups other than amino-acyl groups"/>
    <property type="evidence" value="ECO:0007669"/>
    <property type="project" value="InterPro"/>
</dbReference>
<evidence type="ECO:0000259" key="3">
    <source>
        <dbReference type="SMART" id="SM00703"/>
    </source>
</evidence>
<keyword evidence="1" id="KW-0472">Membrane</keyword>
<feature type="transmembrane region" description="Helical" evidence="1">
    <location>
        <begin position="391"/>
        <end position="417"/>
    </location>
</feature>
<feature type="transmembrane region" description="Helical" evidence="1">
    <location>
        <begin position="253"/>
        <end position="275"/>
    </location>
</feature>
<feature type="chain" id="PRO_5014122058" evidence="2">
    <location>
        <begin position="25"/>
        <end position="729"/>
    </location>
</feature>
<sequence length="729" mass="84073">MWFECIWIALIAIAIITNNSVSHAQSQNTSEFNITHPENDKVQREYKTLNTKNITKVIDNGNKINTQTIFGDIIANSMKNFLPFSNVNENCTKDGQHFVNNLNNQTLWAVKMYTSSSKYPGSILSGDINELGYFDQCMRVSSKRHGIHGAYALANVRFYSTAENRPAEQLLDQFDIIKADWERSKRDALAVRPENLLWALCFPDSCTNEDIRLSIDRALTPALQARNISINVAVPPLMYTSKNTTMEYTNSVFIIYAIFTVGCALMTVGTLYGLFADHSKFGKSTLASKCLHSFSIITNMRNLTEDSKTKDFAVTNGLKTLGIFSVIIGHRVALNLGIPSFDPEYSEHIFTDFWWSFLKSPVAVEIFFIISGFFTYIVIEERLRNGKPLKFIFLIIYRIIRIYPMYITVIVIFAFILPYMGDGPLWKLIVYPEAEFCRKNWWTNLLFINNYVHSNEMCMVHAWYLACDIHFFIVGIFLTYIVWRWNKAGVVIYGILFAISIYIPAKSIYDNKQWGVMPYFHGNIKNLRTTEHFQTIYIKSHHRITTYLVGLAAAYIYLHIKQSKFKFSVGSRIIGLITCTLLHTACYIVTGYLYLPSLTYNPWNHIIYFTFQRIVYSLTISYLLVVSSLSNFGFVSSFIECKLFTVISRLSYVLYLTHFIVQLQSIGQIRQPQYGNFWTLYWEINADIITALSYSLFFNLIVEAPCRKILKEFMNIFLKAGKESDTEES</sequence>
<feature type="transmembrane region" description="Helical" evidence="1">
    <location>
        <begin position="462"/>
        <end position="483"/>
    </location>
</feature>
<feature type="signal peptide" evidence="2">
    <location>
        <begin position="1"/>
        <end position="24"/>
    </location>
</feature>
<dbReference type="InterPro" id="IPR052728">
    <property type="entry name" value="O2_lipid_transport_reg"/>
</dbReference>
<feature type="domain" description="Nose resistant-to-fluoxetine protein N-terminal" evidence="3">
    <location>
        <begin position="88"/>
        <end position="229"/>
    </location>
</feature>
<dbReference type="Pfam" id="PF01757">
    <property type="entry name" value="Acyl_transf_3"/>
    <property type="match status" value="1"/>
</dbReference>
<keyword evidence="2" id="KW-0732">Signal</keyword>
<protein>
    <submittedName>
        <fullName evidence="4">Nose resistant to fluoxetine protein 6</fullName>
    </submittedName>
</protein>
<dbReference type="PANTHER" id="PTHR11161">
    <property type="entry name" value="O-ACYLTRANSFERASE"/>
    <property type="match status" value="1"/>
</dbReference>
<evidence type="ECO:0000313" key="4">
    <source>
        <dbReference type="EMBL" id="MBW19522.1"/>
    </source>
</evidence>
<keyword evidence="1" id="KW-0812">Transmembrane</keyword>